<organism evidence="3 4">
    <name type="scientific">Globisporangium ultimum (strain ATCC 200006 / CBS 805.95 / DAOM BR144)</name>
    <name type="common">Pythium ultimum</name>
    <dbReference type="NCBI Taxonomy" id="431595"/>
    <lineage>
        <taxon>Eukaryota</taxon>
        <taxon>Sar</taxon>
        <taxon>Stramenopiles</taxon>
        <taxon>Oomycota</taxon>
        <taxon>Peronosporomycetes</taxon>
        <taxon>Pythiales</taxon>
        <taxon>Pythiaceae</taxon>
        <taxon>Globisporangium</taxon>
    </lineage>
</organism>
<dbReference type="VEuPathDB" id="FungiDB:PYU1_G012385"/>
<keyword evidence="4" id="KW-1185">Reference proteome</keyword>
<reference evidence="3" key="3">
    <citation type="submission" date="2015-02" db="UniProtKB">
        <authorList>
            <consortium name="EnsemblProtists"/>
        </authorList>
    </citation>
    <scope>IDENTIFICATION</scope>
    <source>
        <strain evidence="3">DAOM BR144</strain>
    </source>
</reference>
<keyword evidence="1" id="KW-0175">Coiled coil</keyword>
<dbReference type="InterPro" id="IPR011990">
    <property type="entry name" value="TPR-like_helical_dom_sf"/>
</dbReference>
<dbReference type="InParanoid" id="K3X5B2"/>
<feature type="region of interest" description="Disordered" evidence="2">
    <location>
        <begin position="431"/>
        <end position="450"/>
    </location>
</feature>
<name>K3X5B2_GLOUD</name>
<evidence type="ECO:0000256" key="2">
    <source>
        <dbReference type="SAM" id="MobiDB-lite"/>
    </source>
</evidence>
<dbReference type="EMBL" id="GL376610">
    <property type="status" value="NOT_ANNOTATED_CDS"/>
    <property type="molecule type" value="Genomic_DNA"/>
</dbReference>
<protein>
    <submittedName>
        <fullName evidence="3">Uncharacterized protein</fullName>
    </submittedName>
</protein>
<proteinExistence type="predicted"/>
<reference evidence="4" key="1">
    <citation type="journal article" date="2010" name="Genome Biol.">
        <title>Genome sequence of the necrotrophic plant pathogen Pythium ultimum reveals original pathogenicity mechanisms and effector repertoire.</title>
        <authorList>
            <person name="Levesque C.A."/>
            <person name="Brouwer H."/>
            <person name="Cano L."/>
            <person name="Hamilton J.P."/>
            <person name="Holt C."/>
            <person name="Huitema E."/>
            <person name="Raffaele S."/>
            <person name="Robideau G.P."/>
            <person name="Thines M."/>
            <person name="Win J."/>
            <person name="Zerillo M.M."/>
            <person name="Beakes G.W."/>
            <person name="Boore J.L."/>
            <person name="Busam D."/>
            <person name="Dumas B."/>
            <person name="Ferriera S."/>
            <person name="Fuerstenberg S.I."/>
            <person name="Gachon C.M."/>
            <person name="Gaulin E."/>
            <person name="Govers F."/>
            <person name="Grenville-Briggs L."/>
            <person name="Horner N."/>
            <person name="Hostetler J."/>
            <person name="Jiang R.H."/>
            <person name="Johnson J."/>
            <person name="Krajaejun T."/>
            <person name="Lin H."/>
            <person name="Meijer H.J."/>
            <person name="Moore B."/>
            <person name="Morris P."/>
            <person name="Phuntmart V."/>
            <person name="Puiu D."/>
            <person name="Shetty J."/>
            <person name="Stajich J.E."/>
            <person name="Tripathy S."/>
            <person name="Wawra S."/>
            <person name="van West P."/>
            <person name="Whitty B.R."/>
            <person name="Coutinho P.M."/>
            <person name="Henrissat B."/>
            <person name="Martin F."/>
            <person name="Thomas P.D."/>
            <person name="Tyler B.M."/>
            <person name="De Vries R.P."/>
            <person name="Kamoun S."/>
            <person name="Yandell M."/>
            <person name="Tisserat N."/>
            <person name="Buell C.R."/>
        </authorList>
    </citation>
    <scope>NUCLEOTIDE SEQUENCE</scope>
    <source>
        <strain evidence="4">DAOM:BR144</strain>
    </source>
</reference>
<feature type="coiled-coil region" evidence="1">
    <location>
        <begin position="277"/>
        <end position="311"/>
    </location>
</feature>
<dbReference type="eggNOG" id="ENOG502SAQM">
    <property type="taxonomic scope" value="Eukaryota"/>
</dbReference>
<dbReference type="EnsemblProtists" id="PYU1_T012411">
    <property type="protein sequence ID" value="PYU1_T012411"/>
    <property type="gene ID" value="PYU1_G012385"/>
</dbReference>
<dbReference type="AlphaFoldDB" id="K3X5B2"/>
<evidence type="ECO:0000313" key="3">
    <source>
        <dbReference type="EnsemblProtists" id="PYU1_T012411"/>
    </source>
</evidence>
<reference evidence="4" key="2">
    <citation type="submission" date="2010-04" db="EMBL/GenBank/DDBJ databases">
        <authorList>
            <person name="Buell R."/>
            <person name="Hamilton J."/>
            <person name="Hostetler J."/>
        </authorList>
    </citation>
    <scope>NUCLEOTIDE SEQUENCE [LARGE SCALE GENOMIC DNA]</scope>
    <source>
        <strain evidence="4">DAOM:BR144</strain>
    </source>
</reference>
<evidence type="ECO:0000313" key="4">
    <source>
        <dbReference type="Proteomes" id="UP000019132"/>
    </source>
</evidence>
<dbReference type="OMA" id="HFCALSA"/>
<sequence length="723" mass="80430">MVTLSELRDTLSTLGVSTSTGGLRGEERRLELLRRLQDAQGNAQELGFRDRQGLLRSAAALSGNTGQDGAHDQLDTFQHMALGELRTALEDRGLSTQTPGLKGEVRRHALIQRLVNTNSHGALQSSSTRTFDAVEAAATERENDADLDTADSKSVSSSSSYSTANDFFFFGLPTSGCQAESSNQVERGNDKMHPRVPMLALSNSKQSPSTTRPFCQDKPKDRGTSSFLSIASLEVPGNTPNVQQQSKELHDELFELQRRFHHIRGDRQQRIEAYLKNAGFAANLEMLSTQLETLEKERQRLMANYLAHELVASYVVMQTPRPHQQQQHPQPIEVVQEDAIRWLDTRQDILRRQAHQLKEALEIVKRRLDDDNNGGSNSASKGPEAEEIQVAARIHHIKELLHQQRATRSDASSSDAGLSTWRSATPSIVSTSSSALSSDNDSSSSSCPSSVVDLDLPVLARCRSLPSAMFKQAWTDFELEQKQQLHQELRVATSFRIKQDRISLAGHFCALSARIATSGVPGQEGMHRPSPADRLGIKALFLERTKRNVLDTSRAYQQAIELDKTHTVNLGNYARFLHVVCGNFDLAQTHFKLAIAADPLHAPNLTNYATFLKRARHNVDQAEQYYMQALRLAPNDVNVLGNYANLLLQKTGRKQHYTQRGSSGGDGKYYEWIQRAKELLERALRIAPGHVKNRLQYARVLCRVGAIWSMGLADLNPQPAAVI</sequence>
<accession>K3X5B2</accession>
<dbReference type="Pfam" id="PF13181">
    <property type="entry name" value="TPR_8"/>
    <property type="match status" value="1"/>
</dbReference>
<dbReference type="Gene3D" id="1.25.40.10">
    <property type="entry name" value="Tetratricopeptide repeat domain"/>
    <property type="match status" value="1"/>
</dbReference>
<feature type="region of interest" description="Disordered" evidence="2">
    <location>
        <begin position="402"/>
        <end position="421"/>
    </location>
</feature>
<dbReference type="PANTHER" id="PTHR26312">
    <property type="entry name" value="TETRATRICOPEPTIDE REPEAT PROTEIN 5"/>
    <property type="match status" value="1"/>
</dbReference>
<feature type="region of interest" description="Disordered" evidence="2">
    <location>
        <begin position="139"/>
        <end position="159"/>
    </location>
</feature>
<evidence type="ECO:0000256" key="1">
    <source>
        <dbReference type="SAM" id="Coils"/>
    </source>
</evidence>
<dbReference type="PANTHER" id="PTHR26312:SF168">
    <property type="entry name" value="OS06G0606700 PROTEIN"/>
    <property type="match status" value="1"/>
</dbReference>
<dbReference type="InterPro" id="IPR019734">
    <property type="entry name" value="TPR_rpt"/>
</dbReference>
<dbReference type="Proteomes" id="UP000019132">
    <property type="component" value="Unassembled WGS sequence"/>
</dbReference>
<feature type="region of interest" description="Disordered" evidence="2">
    <location>
        <begin position="202"/>
        <end position="223"/>
    </location>
</feature>
<dbReference type="SUPFAM" id="SSF48452">
    <property type="entry name" value="TPR-like"/>
    <property type="match status" value="1"/>
</dbReference>
<dbReference type="HOGENOM" id="CLU_027394_0_0_1"/>
<feature type="compositionally biased region" description="Polar residues" evidence="2">
    <location>
        <begin position="202"/>
        <end position="213"/>
    </location>
</feature>